<dbReference type="Pfam" id="PF00665">
    <property type="entry name" value="rve"/>
    <property type="match status" value="1"/>
</dbReference>
<dbReference type="SUPFAM" id="SSF56672">
    <property type="entry name" value="DNA/RNA polymerases"/>
    <property type="match status" value="1"/>
</dbReference>
<dbReference type="InterPro" id="IPR036875">
    <property type="entry name" value="Znf_CCHC_sf"/>
</dbReference>
<protein>
    <recommendedName>
        <fullName evidence="11">Integrase catalytic domain-containing protein</fullName>
    </recommendedName>
</protein>
<keyword evidence="8" id="KW-0804">Transcription</keyword>
<evidence type="ECO:0000259" key="11">
    <source>
        <dbReference type="PROSITE" id="PS50994"/>
    </source>
</evidence>
<dbReference type="PANTHER" id="PTHR36079:SF1">
    <property type="entry name" value="PROTEIN LEAFY"/>
    <property type="match status" value="1"/>
</dbReference>
<dbReference type="InterPro" id="IPR054722">
    <property type="entry name" value="PolX-like_BBD"/>
</dbReference>
<dbReference type="Pfam" id="PF13976">
    <property type="entry name" value="gag_pre-integrs"/>
    <property type="match status" value="1"/>
</dbReference>
<keyword evidence="7" id="KW-0010">Activator</keyword>
<comment type="similarity">
    <text evidence="2">Belongs to the FLO/LFY family.</text>
</comment>
<dbReference type="InterPro" id="IPR038276">
    <property type="entry name" value="Floricaula/leafy_C_sf"/>
</dbReference>
<feature type="region of interest" description="Disordered" evidence="10">
    <location>
        <begin position="185"/>
        <end position="220"/>
    </location>
</feature>
<dbReference type="Gene3D" id="1.10.4180.10">
    <property type="entry name" value="Protein LEAFY"/>
    <property type="match status" value="1"/>
</dbReference>
<dbReference type="GO" id="GO:0008270">
    <property type="term" value="F:zinc ion binding"/>
    <property type="evidence" value="ECO:0007669"/>
    <property type="project" value="InterPro"/>
</dbReference>
<keyword evidence="4" id="KW-0064">Aspartyl protease</keyword>
<evidence type="ECO:0000256" key="8">
    <source>
        <dbReference type="ARBA" id="ARBA00023163"/>
    </source>
</evidence>
<evidence type="ECO:0000256" key="1">
    <source>
        <dbReference type="ARBA" id="ARBA00004123"/>
    </source>
</evidence>
<dbReference type="Gene3D" id="3.30.420.10">
    <property type="entry name" value="Ribonuclease H-like superfamily/Ribonuclease H"/>
    <property type="match status" value="1"/>
</dbReference>
<feature type="compositionally biased region" description="Acidic residues" evidence="10">
    <location>
        <begin position="195"/>
        <end position="208"/>
    </location>
</feature>
<organism evidence="12">
    <name type="scientific">Fagus sylvatica</name>
    <name type="common">Beechnut</name>
    <dbReference type="NCBI Taxonomy" id="28930"/>
    <lineage>
        <taxon>Eukaryota</taxon>
        <taxon>Viridiplantae</taxon>
        <taxon>Streptophyta</taxon>
        <taxon>Embryophyta</taxon>
        <taxon>Tracheophyta</taxon>
        <taxon>Spermatophyta</taxon>
        <taxon>Magnoliopsida</taxon>
        <taxon>eudicotyledons</taxon>
        <taxon>Gunneridae</taxon>
        <taxon>Pentapetalae</taxon>
        <taxon>rosids</taxon>
        <taxon>fabids</taxon>
        <taxon>Fagales</taxon>
        <taxon>Fagaceae</taxon>
        <taxon>Fagus</taxon>
    </lineage>
</organism>
<evidence type="ECO:0000256" key="9">
    <source>
        <dbReference type="ARBA" id="ARBA00023242"/>
    </source>
</evidence>
<dbReference type="PANTHER" id="PTHR36079">
    <property type="entry name" value="PROTEIN LEAFY"/>
    <property type="match status" value="1"/>
</dbReference>
<dbReference type="GO" id="GO:0006355">
    <property type="term" value="P:regulation of DNA-templated transcription"/>
    <property type="evidence" value="ECO:0007669"/>
    <property type="project" value="InterPro"/>
</dbReference>
<dbReference type="InterPro" id="IPR013103">
    <property type="entry name" value="RVT_2"/>
</dbReference>
<keyword evidence="4" id="KW-0645">Protease</keyword>
<evidence type="ECO:0000256" key="3">
    <source>
        <dbReference type="ARBA" id="ARBA00022473"/>
    </source>
</evidence>
<feature type="region of interest" description="Disordered" evidence="10">
    <location>
        <begin position="470"/>
        <end position="495"/>
    </location>
</feature>
<dbReference type="InterPro" id="IPR035079">
    <property type="entry name" value="LFY_SAM"/>
</dbReference>
<sequence length="1557" mass="173010">MDPDHFTASLFKWDPRGVVPATNRLLEAVAPPQSAAAAAAAAVYSVRPRELGGLEDLFQAYGIRYYTAARIAELGFTVNTLVDMKDEELDEMMNSLSQIFRWDLLVGERYGIKAAVRAERRRLEEEESRRRHLLSSDTTTNALDALSQEGLSEEPVQQEMEAVGSGGGATWEAVAAAGGRRKQRRKKCQRKVMDVDLDDNEGAEDDENGNIGGGSERQREHPFIVTEPGEVARGKKNGLDYLFHLYEQCRDFLIQVQNIAKERGEKCPTKVTNQVFRFAKKAGASYINKPKMRHYVHCYALHCLDEEASNALRRAFKERGENVGAWRQACYKPLVAIAARQGWDIDAIFNAHPRLSVCRASLLLQLLPETSVHPVLPTALIVRARFPKPENCNARNLLTRRHAPRLSPANPPVLISAAAARLLRLSCASYPRIRLVKTNLHQKSRRQKTTHAPVKLPACFCTLIHAPRPVRDPTRDPPAPRPAPTADTVIAAHPSSSSKNGSKYCKNCYQQGHLLFECPTVQCRYCHKIGHIVYNCPTRPPKPGHSRTLPRPGNPSVVAAAKESFSAPSLSYVSVSELRSLVFSIVKQILSTSGKVSSAVSGNTWYFDSACCNHMSLDSQLFSSVIPTTHAPLIQTANGSYISANHTGSVSTPTLSLSDTYLILNLTLNLISVGQLCELGYDLWFGSSGCRVQDPRTNQVLGTGRRVGRMFELTSLHLPSTPTPPPSQVAHTASVFPLSLWHLRLGHVSVQKLRSLVSSGFLGQVKHDSVDCVSCQLAKQPALSFNNSDSSSHASFDLIHSDIWGPSPTATVGGSKYFVIFVDDFSRYTWIYLMHNRSELAQIYRTFAQMISTQFSKTIKIFRTDNAMEYRDSQFLDFIHTQGTIIQRSCAGTSQQNGRAERKHRHILDSVRAFLISASCPERFWGEAALTAVYIINYLPSPALQNVTPFECLYGTPASYSSLRVFGCACFVLLQPHEHSKLEPRSRLCCFLGYGIEYKAPPLAVDPVLDQTPDLPLAAPPADSPASPQEPAPPVDPVTNQTPLLPLRRSDRVRAPPAHLRDYSCFSAVLSLHEPHTYREACTNPLWQQAMTEELQALIKTKSDNSIERYKARLVAKGYAQEYGIDYEETFAPVARITSVRSLLAIAAVHQWPLFQMDVKNAFLNGDLTEEVYMQAPPGYSDCPDKVCLLRRALYGLKQAPQAWFAKFSSIVHQFGLSSSSHDTALFIRRSDTGMILLLLYVDDMIITGDDHSGISDFKLFLHQQFEMKDLGHLSYFLGLEVSSDSTGYYLSQAKYASDLLSRAGLTDTKVVSTPLEMNARLTPLDGTPLSDATLYRQLVGSLVYLTVTRPDIAHAVHLVSQFLSAPHSTHYAAVLHILRYIKGTMFHGLHFSAHSTLDLCAYSDADWAGDPTDRRSTTGFCFFLGDSLISWRSKKQHIVSRSSTEAEYHALADTTSELLALRWLLEDMGVTHSSPTVIHCDNRSAIQIAHNDVFHERTKHIEIDCHLVRHHLSAGILHLLPVSSSDQTADIFTKTFPPGRFRDLVSKLKMASVKPP</sequence>
<dbReference type="SUPFAM" id="SSF53098">
    <property type="entry name" value="Ribonuclease H-like"/>
    <property type="match status" value="1"/>
</dbReference>
<comment type="subcellular location">
    <subcellularLocation>
        <location evidence="1">Nucleus</location>
    </subcellularLocation>
</comment>
<dbReference type="InterPro" id="IPR043502">
    <property type="entry name" value="DNA/RNA_pol_sf"/>
</dbReference>
<feature type="compositionally biased region" description="Pro residues" evidence="10">
    <location>
        <begin position="1018"/>
        <end position="1036"/>
    </location>
</feature>
<dbReference type="GO" id="GO:0004190">
    <property type="term" value="F:aspartic-type endopeptidase activity"/>
    <property type="evidence" value="ECO:0007669"/>
    <property type="project" value="UniProtKB-KW"/>
</dbReference>
<reference evidence="12" key="1">
    <citation type="submission" date="2018-02" db="EMBL/GenBank/DDBJ databases">
        <authorList>
            <person name="Cohen D.B."/>
            <person name="Kent A.D."/>
        </authorList>
    </citation>
    <scope>NUCLEOTIDE SEQUENCE</scope>
</reference>
<dbReference type="SUPFAM" id="SSF57756">
    <property type="entry name" value="Retrovirus zinc finger-like domains"/>
    <property type="match status" value="1"/>
</dbReference>
<dbReference type="EMBL" id="OIVN01001001">
    <property type="protein sequence ID" value="SPC88523.1"/>
    <property type="molecule type" value="Genomic_DNA"/>
</dbReference>
<keyword evidence="5" id="KW-0805">Transcription regulation</keyword>
<dbReference type="CDD" id="cd09272">
    <property type="entry name" value="RNase_HI_RT_Ty1"/>
    <property type="match status" value="1"/>
</dbReference>
<evidence type="ECO:0000313" key="12">
    <source>
        <dbReference type="EMBL" id="SPC88523.1"/>
    </source>
</evidence>
<keyword evidence="6" id="KW-0238">DNA-binding</keyword>
<evidence type="ECO:0000256" key="10">
    <source>
        <dbReference type="SAM" id="MobiDB-lite"/>
    </source>
</evidence>
<keyword evidence="3" id="KW-0217">Developmental protein</keyword>
<dbReference type="GO" id="GO:0015074">
    <property type="term" value="P:DNA integration"/>
    <property type="evidence" value="ECO:0007669"/>
    <property type="project" value="InterPro"/>
</dbReference>
<dbReference type="InterPro" id="IPR025724">
    <property type="entry name" value="GAG-pre-integrase_dom"/>
</dbReference>
<feature type="domain" description="Integrase catalytic" evidence="11">
    <location>
        <begin position="777"/>
        <end position="957"/>
    </location>
</feature>
<dbReference type="InterPro" id="IPR001584">
    <property type="entry name" value="Integrase_cat-core"/>
</dbReference>
<dbReference type="InterPro" id="IPR001878">
    <property type="entry name" value="Znf_CCHC"/>
</dbReference>
<keyword evidence="9" id="KW-0539">Nucleus</keyword>
<dbReference type="InterPro" id="IPR057670">
    <property type="entry name" value="SH3_retrovirus"/>
</dbReference>
<keyword evidence="4" id="KW-0378">Hydrolase</keyword>
<dbReference type="PROSITE" id="PS50994">
    <property type="entry name" value="INTEGRASE"/>
    <property type="match status" value="1"/>
</dbReference>
<dbReference type="Gene3D" id="4.10.60.10">
    <property type="entry name" value="Zinc finger, CCHC-type"/>
    <property type="match status" value="1"/>
</dbReference>
<accession>A0A2N9FMZ3</accession>
<proteinExistence type="inferred from homology"/>
<dbReference type="GO" id="GO:0003677">
    <property type="term" value="F:DNA binding"/>
    <property type="evidence" value="ECO:0007669"/>
    <property type="project" value="UniProtKB-KW"/>
</dbReference>
<dbReference type="Pfam" id="PF25597">
    <property type="entry name" value="SH3_retrovirus"/>
    <property type="match status" value="1"/>
</dbReference>
<dbReference type="InterPro" id="IPR012337">
    <property type="entry name" value="RNaseH-like_sf"/>
</dbReference>
<dbReference type="Pfam" id="PF17538">
    <property type="entry name" value="C_LFY_FLO"/>
    <property type="match status" value="1"/>
</dbReference>
<evidence type="ECO:0000256" key="5">
    <source>
        <dbReference type="ARBA" id="ARBA00023015"/>
    </source>
</evidence>
<evidence type="ECO:0000256" key="6">
    <source>
        <dbReference type="ARBA" id="ARBA00023125"/>
    </source>
</evidence>
<dbReference type="Pfam" id="PF22936">
    <property type="entry name" value="Pol_BBD"/>
    <property type="match status" value="1"/>
</dbReference>
<evidence type="ECO:0000256" key="2">
    <source>
        <dbReference type="ARBA" id="ARBA00009383"/>
    </source>
</evidence>
<dbReference type="InterPro" id="IPR002910">
    <property type="entry name" value="FLO_LFY"/>
</dbReference>
<evidence type="ECO:0000256" key="4">
    <source>
        <dbReference type="ARBA" id="ARBA00022750"/>
    </source>
</evidence>
<dbReference type="SMART" id="SM00343">
    <property type="entry name" value="ZnF_C2HC"/>
    <property type="match status" value="2"/>
</dbReference>
<dbReference type="Pfam" id="PF01698">
    <property type="entry name" value="SAM_LFY"/>
    <property type="match status" value="1"/>
</dbReference>
<dbReference type="InterPro" id="IPR035209">
    <property type="entry name" value="FLO/LFY_C"/>
</dbReference>
<feature type="region of interest" description="Disordered" evidence="10">
    <location>
        <begin position="1014"/>
        <end position="1051"/>
    </location>
</feature>
<gene>
    <name evidence="12" type="ORF">FSB_LOCUS16405</name>
</gene>
<dbReference type="Pfam" id="PF07727">
    <property type="entry name" value="RVT_2"/>
    <property type="match status" value="1"/>
</dbReference>
<name>A0A2N9FMZ3_FAGSY</name>
<evidence type="ECO:0000256" key="7">
    <source>
        <dbReference type="ARBA" id="ARBA00023159"/>
    </source>
</evidence>
<dbReference type="GO" id="GO:0005634">
    <property type="term" value="C:nucleus"/>
    <property type="evidence" value="ECO:0007669"/>
    <property type="project" value="UniProtKB-SubCell"/>
</dbReference>
<dbReference type="InterPro" id="IPR036397">
    <property type="entry name" value="RNaseH_sf"/>
</dbReference>